<dbReference type="EMBL" id="AUZY01009682">
    <property type="protein sequence ID" value="EQD41348.1"/>
    <property type="molecule type" value="Genomic_DNA"/>
</dbReference>
<accession>T0Z8J7</accession>
<reference evidence="1" key="1">
    <citation type="submission" date="2013-08" db="EMBL/GenBank/DDBJ databases">
        <authorList>
            <person name="Mendez C."/>
            <person name="Richter M."/>
            <person name="Ferrer M."/>
            <person name="Sanchez J."/>
        </authorList>
    </citation>
    <scope>NUCLEOTIDE SEQUENCE</scope>
</reference>
<name>T0Z8J7_9ZZZZ</name>
<gene>
    <name evidence="1" type="ORF">B1B_14593</name>
</gene>
<evidence type="ECO:0000313" key="1">
    <source>
        <dbReference type="EMBL" id="EQD41348.1"/>
    </source>
</evidence>
<reference evidence="1" key="2">
    <citation type="journal article" date="2014" name="ISME J.">
        <title>Microbial stratification in low pH oxic and suboxic macroscopic growths along an acid mine drainage.</title>
        <authorList>
            <person name="Mendez-Garcia C."/>
            <person name="Mesa V."/>
            <person name="Sprenger R.R."/>
            <person name="Richter M."/>
            <person name="Diez M.S."/>
            <person name="Solano J."/>
            <person name="Bargiela R."/>
            <person name="Golyshina O.V."/>
            <person name="Manteca A."/>
            <person name="Ramos J.L."/>
            <person name="Gallego J.R."/>
            <person name="Llorente I."/>
            <person name="Martins Dos Santos V.A."/>
            <person name="Jensen O.N."/>
            <person name="Pelaez A.I."/>
            <person name="Sanchez J."/>
            <person name="Ferrer M."/>
        </authorList>
    </citation>
    <scope>NUCLEOTIDE SEQUENCE</scope>
</reference>
<dbReference type="AlphaFoldDB" id="T0Z8J7"/>
<comment type="caution">
    <text evidence="1">The sequence shown here is derived from an EMBL/GenBank/DDBJ whole genome shotgun (WGS) entry which is preliminary data.</text>
</comment>
<proteinExistence type="predicted"/>
<feature type="non-terminal residue" evidence="1">
    <location>
        <position position="1"/>
    </location>
</feature>
<protein>
    <submittedName>
        <fullName evidence="1">Thermopsin</fullName>
    </submittedName>
</protein>
<organism evidence="1">
    <name type="scientific">mine drainage metagenome</name>
    <dbReference type="NCBI Taxonomy" id="410659"/>
    <lineage>
        <taxon>unclassified sequences</taxon>
        <taxon>metagenomes</taxon>
        <taxon>ecological metagenomes</taxon>
    </lineage>
</organism>
<sequence>FGNSSGFVYISTTHSVSFRVSFYSDQYAITFNEHGLPSGASWNLLLTEQSGNIISLPATSGLLNVPLPNGTYRYSAASASGYLANPALSSFVVNGTSSILTSHNITFVPNALAVTFVEKGLPSGTQWSVTLNGIPKQTDLGSISFFLPGGTYIYHLSSTGTYSPVTSIGVVSVANSNKTVSIQFNSIVSTVSFVASSLPVNTTWSVYVDGQTLVTHNQSMTISLPNGTYQYQVVEQGYYYPGNPYGIFTVSGHSNDITTNFVYIKYLATFHESGLP</sequence>
<feature type="non-terminal residue" evidence="1">
    <location>
        <position position="276"/>
    </location>
</feature>